<feature type="compositionally biased region" description="Polar residues" evidence="1">
    <location>
        <begin position="311"/>
        <end position="328"/>
    </location>
</feature>
<feature type="compositionally biased region" description="Acidic residues" evidence="1">
    <location>
        <begin position="434"/>
        <end position="445"/>
    </location>
</feature>
<feature type="region of interest" description="Disordered" evidence="1">
    <location>
        <begin position="1024"/>
        <end position="1047"/>
    </location>
</feature>
<feature type="compositionally biased region" description="Polar residues" evidence="1">
    <location>
        <begin position="339"/>
        <end position="352"/>
    </location>
</feature>
<evidence type="ECO:0000313" key="2">
    <source>
        <dbReference type="EMBL" id="KAJ4368792.1"/>
    </source>
</evidence>
<name>A0A9W9CLP4_9PLEO</name>
<comment type="caution">
    <text evidence="2">The sequence shown here is derived from an EMBL/GenBank/DDBJ whole genome shotgun (WGS) entry which is preliminary data.</text>
</comment>
<feature type="compositionally biased region" description="Polar residues" evidence="1">
    <location>
        <begin position="984"/>
        <end position="998"/>
    </location>
</feature>
<feature type="compositionally biased region" description="Polar residues" evidence="1">
    <location>
        <begin position="729"/>
        <end position="752"/>
    </location>
</feature>
<evidence type="ECO:0000256" key="1">
    <source>
        <dbReference type="SAM" id="MobiDB-lite"/>
    </source>
</evidence>
<feature type="compositionally biased region" description="Low complexity" evidence="1">
    <location>
        <begin position="413"/>
        <end position="422"/>
    </location>
</feature>
<reference evidence="2" key="1">
    <citation type="submission" date="2022-10" db="EMBL/GenBank/DDBJ databases">
        <title>Tapping the CABI collections for fungal endophytes: first genome assemblies for Collariella, Neodidymelliopsis, Ascochyta clinopodiicola, Didymella pomorum, Didymosphaeria variabile, Neocosmospora piperis and Neocucurbitaria cava.</title>
        <authorList>
            <person name="Hill R."/>
        </authorList>
    </citation>
    <scope>NUCLEOTIDE SEQUENCE</scope>
    <source>
        <strain evidence="2">IMI 356814</strain>
    </source>
</reference>
<dbReference type="OrthoDB" id="2342176at2759"/>
<evidence type="ECO:0000313" key="3">
    <source>
        <dbReference type="Proteomes" id="UP001140560"/>
    </source>
</evidence>
<dbReference type="EMBL" id="JAPEUY010000010">
    <property type="protein sequence ID" value="KAJ4368792.1"/>
    <property type="molecule type" value="Genomic_DNA"/>
</dbReference>
<feature type="region of interest" description="Disordered" evidence="1">
    <location>
        <begin position="665"/>
        <end position="892"/>
    </location>
</feature>
<feature type="compositionally biased region" description="Low complexity" evidence="1">
    <location>
        <begin position="240"/>
        <end position="252"/>
    </location>
</feature>
<feature type="region of interest" description="Disordered" evidence="1">
    <location>
        <begin position="912"/>
        <end position="956"/>
    </location>
</feature>
<feature type="region of interest" description="Disordered" evidence="1">
    <location>
        <begin position="288"/>
        <end position="352"/>
    </location>
</feature>
<feature type="region of interest" description="Disordered" evidence="1">
    <location>
        <begin position="608"/>
        <end position="634"/>
    </location>
</feature>
<sequence length="1252" mass="132095">MDPSPLRDPHSNRTDEPKDYNILNPLAADGSNFACKGYQFNTDWTPAATYEAGGTYTMSLEGGATHGGGSCQLSLACDGGLQFKVIKSMIGGCPLTTQYDFTIPQEFEQLSNGITCLFAWTWFNKVGNREMYMDCAVVDIVPPTRSSHSSHPMIPSSSNTVESRGVAHANAAAQALLASYPDMFVANLKSINDCVVKETFDVVFDDPGNDVEYGDGITPSSTPSFTGDECTGKGLLTAGSVSSSSSSSSSDSNLQPVDVHGDGKQPDQDVEDALNMYLKSLYKTGATSQQRKVLDSQDEDAQETSDDDCNTNDANYSLRQRATRQQRWASYRDLPASASDDTTSTPAVSGNSYTPDPVFAALLAKLNDLGSTVFTLVKFASTYLDSPPSSPATDTGLSTNDLDYHPITFNDLSSGSSKSSVSQRIRRALSQEGQDSDQDDDEDDTTSSAAVLDKASAGAIFQQLADISYEISNIGQSIYHEADAANKDTGVNPYADDRFSPVFAKLYDMGRTVNQLHRYIGNLSEPQPASNDTEEQQSTQNTPNTGMSDVEYYKSLCSVYACKEKREVGDTNADRSGLLDSITTPLTQLNDQMSELLHYVKEIAVAVAPQSQGSSSEDDIRPTDLQGPSRIEGSAHAGHRTWQGMNRTGHRPWHAFNHTLSNELSKRHAEPQYSSASTGSTSSSGADTDASEGAAAMFPNLNSNAESDDASADATTSGGDDDPSDFTGNTDTSANSNYQSSSGASPSFNWTSLYPDVEDNTSQSSEGVSSYSSSEPAFDWGAIYPDLDDDSSQSAQSTDDSADANADDDASSDQSESVDAGYESGPADSEDPGATASAPAFPEPSASANETDYAGADSFDDGTPTDDSNQSADESAAPEPSAAEAASGAADAQTLGEALKLAFPELAAEYGGQVSDRSTDENDDNWADGVFPGLLGRVDPSATVQSPPGPDSDEDVEALLPYFMGPGPVLPEGVSVDWPGPSETHASNLDTTPQLTNDLGPNSEAEVRKFFQALKLYAEGKGPEPDIIAKKRRDDSPQLLDPTDQLTGNDDDIEWLITLFPELRNERDPLNPGNNARKLRERQIPRLPTIEDFLGIASSAVIGDAAAPTPESSPESILEGPMIPAAAPTGGSPADAALGTPVNEGFTVQAAPTPASPPDAALDATLDATLNATLNAPPAPASPTPFPPPDAVLDTNLTSATTPTPAPPPPSAPALSTLNTTYTVILAQVTPTPDTSVSTTPSTLPHHDPKHP</sequence>
<proteinExistence type="predicted"/>
<gene>
    <name evidence="2" type="ORF">N0V83_005874</name>
</gene>
<feature type="compositionally biased region" description="Acidic residues" evidence="1">
    <location>
        <begin position="296"/>
        <end position="310"/>
    </location>
</feature>
<dbReference type="PANTHER" id="PTHR36182">
    <property type="entry name" value="PROTEIN, PUTATIVE (AFU_ORTHOLOGUE AFUA_6G10930)-RELATED"/>
    <property type="match status" value="1"/>
</dbReference>
<feature type="compositionally biased region" description="Low complexity" evidence="1">
    <location>
        <begin position="1150"/>
        <end position="1176"/>
    </location>
</feature>
<dbReference type="PANTHER" id="PTHR36182:SF1">
    <property type="entry name" value="PROTEIN, PUTATIVE (AFU_ORTHOLOGUE AFUA_6G10930)-RELATED"/>
    <property type="match status" value="1"/>
</dbReference>
<feature type="compositionally biased region" description="Basic and acidic residues" evidence="1">
    <location>
        <begin position="1024"/>
        <end position="1036"/>
    </location>
</feature>
<dbReference type="Proteomes" id="UP001140560">
    <property type="component" value="Unassembled WGS sequence"/>
</dbReference>
<feature type="compositionally biased region" description="Acidic residues" evidence="1">
    <location>
        <begin position="800"/>
        <end position="811"/>
    </location>
</feature>
<feature type="region of interest" description="Disordered" evidence="1">
    <location>
        <begin position="971"/>
        <end position="998"/>
    </location>
</feature>
<protein>
    <submittedName>
        <fullName evidence="2">Uncharacterized protein</fullName>
    </submittedName>
</protein>
<feature type="compositionally biased region" description="Low complexity" evidence="1">
    <location>
        <begin position="871"/>
        <end position="892"/>
    </location>
</feature>
<feature type="compositionally biased region" description="Pro residues" evidence="1">
    <location>
        <begin position="1177"/>
        <end position="1190"/>
    </location>
</feature>
<feature type="compositionally biased region" description="Polar residues" evidence="1">
    <location>
        <begin position="524"/>
        <end position="547"/>
    </location>
</feature>
<dbReference type="Gene3D" id="2.70.50.70">
    <property type="match status" value="1"/>
</dbReference>
<dbReference type="AlphaFoldDB" id="A0A9W9CLP4"/>
<feature type="compositionally biased region" description="Low complexity" evidence="1">
    <location>
        <begin position="1229"/>
        <end position="1243"/>
    </location>
</feature>
<feature type="region of interest" description="Disordered" evidence="1">
    <location>
        <begin position="1147"/>
        <end position="1252"/>
    </location>
</feature>
<feature type="region of interest" description="Disordered" evidence="1">
    <location>
        <begin position="1105"/>
        <end position="1132"/>
    </location>
</feature>
<feature type="compositionally biased region" description="Low complexity" evidence="1">
    <location>
        <begin position="834"/>
        <end position="848"/>
    </location>
</feature>
<feature type="compositionally biased region" description="Low complexity" evidence="1">
    <location>
        <begin position="762"/>
        <end position="774"/>
    </location>
</feature>
<accession>A0A9W9CLP4</accession>
<feature type="region of interest" description="Disordered" evidence="1">
    <location>
        <begin position="211"/>
        <end position="268"/>
    </location>
</feature>
<feature type="region of interest" description="Disordered" evidence="1">
    <location>
        <begin position="413"/>
        <end position="448"/>
    </location>
</feature>
<feature type="compositionally biased region" description="Low complexity" evidence="1">
    <location>
        <begin position="674"/>
        <end position="696"/>
    </location>
</feature>
<keyword evidence="3" id="KW-1185">Reference proteome</keyword>
<feature type="region of interest" description="Disordered" evidence="1">
    <location>
        <begin position="522"/>
        <end position="547"/>
    </location>
</feature>
<organism evidence="2 3">
    <name type="scientific">Neocucurbitaria cava</name>
    <dbReference type="NCBI Taxonomy" id="798079"/>
    <lineage>
        <taxon>Eukaryota</taxon>
        <taxon>Fungi</taxon>
        <taxon>Dikarya</taxon>
        <taxon>Ascomycota</taxon>
        <taxon>Pezizomycotina</taxon>
        <taxon>Dothideomycetes</taxon>
        <taxon>Pleosporomycetidae</taxon>
        <taxon>Pleosporales</taxon>
        <taxon>Pleosporineae</taxon>
        <taxon>Cucurbitariaceae</taxon>
        <taxon>Neocucurbitaria</taxon>
    </lineage>
</organism>